<evidence type="ECO:0000313" key="4">
    <source>
        <dbReference type="EMBL" id="QIK75688.1"/>
    </source>
</evidence>
<organism evidence="4 5">
    <name type="scientific">Nocardioides piscis</name>
    <dbReference type="NCBI Taxonomy" id="2714938"/>
    <lineage>
        <taxon>Bacteria</taxon>
        <taxon>Bacillati</taxon>
        <taxon>Actinomycetota</taxon>
        <taxon>Actinomycetes</taxon>
        <taxon>Propionibacteriales</taxon>
        <taxon>Nocardioidaceae</taxon>
        <taxon>Nocardioides</taxon>
    </lineage>
</organism>
<feature type="region of interest" description="Disordered" evidence="1">
    <location>
        <begin position="147"/>
        <end position="166"/>
    </location>
</feature>
<dbReference type="SMART" id="SM00257">
    <property type="entry name" value="LysM"/>
    <property type="match status" value="2"/>
</dbReference>
<feature type="compositionally biased region" description="Basic and acidic residues" evidence="1">
    <location>
        <begin position="285"/>
        <end position="295"/>
    </location>
</feature>
<dbReference type="InterPro" id="IPR036779">
    <property type="entry name" value="LysM_dom_sf"/>
</dbReference>
<feature type="transmembrane region" description="Helical" evidence="2">
    <location>
        <begin position="12"/>
        <end position="36"/>
    </location>
</feature>
<gene>
    <name evidence="4" type="ORF">G7071_09770</name>
</gene>
<feature type="transmembrane region" description="Helical" evidence="2">
    <location>
        <begin position="56"/>
        <end position="80"/>
    </location>
</feature>
<dbReference type="AlphaFoldDB" id="A0A6G7YGC2"/>
<keyword evidence="2" id="KW-1133">Transmembrane helix</keyword>
<keyword evidence="2" id="KW-0472">Membrane</keyword>
<sequence>MTTLGQRIRGLSACLALLGLVVAFPAILIAIGFAPWDADLAELRRMLTRPDDGSLAFAAFAAVGWCAWAVVTGSVLLAAVAEVRRVPAPALPGLAMPQQFAAQLVGAAALLFMAAPTIAAALPSPPAYAAAAVAPVSPTPMGAEAVSAEPVPQVSVEPKSTAEKRQTREYTVARGDSLWRIAERLLGDGARFPELVGLNADVLDGRPDFITPGTVLRVPVVESSESETVVVEPGDTLSEIAEQELGDGTRYPEIFEASRATEQPDGARLEDPDLIRPGWELTIPQRDEPAQSHDDETTDGPPPTAEPPFAERPEAEVPAPQAEPTQPAAEPNTPVADAEDPAAEGAPAWLLPGVAGGGLLAGAVLLAVRAHRRTQLRYRRPGQTLAPNPPELIKIDKTAATHGDRSAYDIEGLDAALNNIAAQSRDTETPLPALTSVSLSRGVATFHFAERVELAAPWKGDEQHWQVELGTVKVDDDVLSPYPMLVSVGRDDSRALWLVNLEPLGSIALTGDGEQTLAFARHVAAELALNPWSVLVQTDTFGIGEELGDLDTLRLRTHEADDAAVDSVTAEIQTASRRQGDEPDPWQVVIAANVDLAAVISEARAQSAGRFGVAVVTVAAAPPESATAFEFTAAGRLMAPSIGIDVAAAGLTSEEATLCAAIVDVTRVTPTTDIPGFAQAADGWRSVADQAGALRSEYTRPRLVGATDSTSLLPERTQAYVEVAAATEEDINELAPSATHEVAEALDDLDPMLDADVAAWFDDDSRLPRLTLLGPVRVTAHGKVVEQIVKRRPYYSELLAFVALHPEGVMSRTIAEAFHIGQPRARTDIGYLREWLGKDPRTGEWHIPKQGDHPDAEWHGYQVEDLLVDVDLFRRLRARGQARGHDGMADLVQALQLVGGKPFDQLRDQGWNWLLDGERLQDLIPCAIADTAHIVVLDALQRGDLDLARQSAEKACTAAPYDEVSRLDLAKVLEAQGHADAADQMLSEDVFDRRDDHEPPVDLPVRTKEIVKNNGWGQQRAPRAPRRPSAS</sequence>
<accession>A0A6G7YGC2</accession>
<feature type="compositionally biased region" description="Low complexity" evidence="1">
    <location>
        <begin position="316"/>
        <end position="336"/>
    </location>
</feature>
<dbReference type="KEGG" id="npi:G7071_09770"/>
<name>A0A6G7YGC2_9ACTN</name>
<dbReference type="SUPFAM" id="SSF48452">
    <property type="entry name" value="TPR-like"/>
    <property type="match status" value="1"/>
</dbReference>
<feature type="transmembrane region" description="Helical" evidence="2">
    <location>
        <begin position="100"/>
        <end position="122"/>
    </location>
</feature>
<dbReference type="InterPro" id="IPR018392">
    <property type="entry name" value="LysM"/>
</dbReference>
<dbReference type="EMBL" id="CP049866">
    <property type="protein sequence ID" value="QIK75688.1"/>
    <property type="molecule type" value="Genomic_DNA"/>
</dbReference>
<dbReference type="PANTHER" id="PTHR34700">
    <property type="entry name" value="POTASSIUM BINDING PROTEIN KBP"/>
    <property type="match status" value="1"/>
</dbReference>
<evidence type="ECO:0000256" key="2">
    <source>
        <dbReference type="SAM" id="Phobius"/>
    </source>
</evidence>
<feature type="domain" description="LysM" evidence="3">
    <location>
        <begin position="227"/>
        <end position="283"/>
    </location>
</feature>
<feature type="domain" description="LysM" evidence="3">
    <location>
        <begin position="168"/>
        <end position="218"/>
    </location>
</feature>
<evidence type="ECO:0000259" key="3">
    <source>
        <dbReference type="PROSITE" id="PS51782"/>
    </source>
</evidence>
<dbReference type="CDD" id="cd00118">
    <property type="entry name" value="LysM"/>
    <property type="match status" value="2"/>
</dbReference>
<dbReference type="InterPro" id="IPR052196">
    <property type="entry name" value="Bact_Kbp"/>
</dbReference>
<keyword evidence="5" id="KW-1185">Reference proteome</keyword>
<proteinExistence type="predicted"/>
<feature type="compositionally biased region" description="Basic and acidic residues" evidence="1">
    <location>
        <begin position="992"/>
        <end position="1011"/>
    </location>
</feature>
<protein>
    <submittedName>
        <fullName evidence="4">LysM peptidoglycan-binding domain-containing protein</fullName>
    </submittedName>
</protein>
<dbReference type="Pfam" id="PF01476">
    <property type="entry name" value="LysM"/>
    <property type="match status" value="2"/>
</dbReference>
<dbReference type="InterPro" id="IPR011990">
    <property type="entry name" value="TPR-like_helical_dom_sf"/>
</dbReference>
<dbReference type="Gene3D" id="3.10.350.10">
    <property type="entry name" value="LysM domain"/>
    <property type="match status" value="2"/>
</dbReference>
<reference evidence="4 5" key="1">
    <citation type="submission" date="2020-03" db="EMBL/GenBank/DDBJ databases">
        <title>Nocardioides sp. nov., isolated from fish.</title>
        <authorList>
            <person name="Hyun D.-W."/>
            <person name="Bae J.-W."/>
        </authorList>
    </citation>
    <scope>NUCLEOTIDE SEQUENCE [LARGE SCALE GENOMIC DNA]</scope>
    <source>
        <strain evidence="4 5">HDW12A</strain>
    </source>
</reference>
<dbReference type="PROSITE" id="PS51782">
    <property type="entry name" value="LYSM"/>
    <property type="match status" value="2"/>
</dbReference>
<dbReference type="PANTHER" id="PTHR34700:SF4">
    <property type="entry name" value="PHAGE-LIKE ELEMENT PBSX PROTEIN XKDP"/>
    <property type="match status" value="1"/>
</dbReference>
<dbReference type="Proteomes" id="UP000502035">
    <property type="component" value="Chromosome"/>
</dbReference>
<evidence type="ECO:0000313" key="5">
    <source>
        <dbReference type="Proteomes" id="UP000502035"/>
    </source>
</evidence>
<feature type="region of interest" description="Disordered" evidence="1">
    <location>
        <begin position="992"/>
        <end position="1031"/>
    </location>
</feature>
<keyword evidence="2" id="KW-0812">Transmembrane</keyword>
<dbReference type="SUPFAM" id="SSF54106">
    <property type="entry name" value="LysM domain"/>
    <property type="match status" value="1"/>
</dbReference>
<feature type="region of interest" description="Disordered" evidence="1">
    <location>
        <begin position="283"/>
        <end position="341"/>
    </location>
</feature>
<evidence type="ECO:0000256" key="1">
    <source>
        <dbReference type="SAM" id="MobiDB-lite"/>
    </source>
</evidence>
<dbReference type="RefSeq" id="WP_166318005.1">
    <property type="nucleotide sequence ID" value="NZ_CP049866.1"/>
</dbReference>